<dbReference type="PANTHER" id="PTHR21228">
    <property type="entry name" value="FAST LEU-RICH DOMAIN-CONTAINING"/>
    <property type="match status" value="1"/>
</dbReference>
<name>A0ABQ7G5G4_DUNSA</name>
<feature type="region of interest" description="Disordered" evidence="1">
    <location>
        <begin position="395"/>
        <end position="435"/>
    </location>
</feature>
<protein>
    <recommendedName>
        <fullName evidence="4">Tbc2 translation factor, chloroplastic</fullName>
    </recommendedName>
</protein>
<sequence length="1265" mass="135945">MLKPLDHTAHGWPSIWHCRCALASCLKPVPQASCVPHALGKADPGHMRMRQTKDRKRMQEEQQQQYKKEVLQSSKPSEQDSGNVLYELVERSPSSDVTQAWEGHRAEFNATLQQRIAECRSWRQLAGIVAELLQESDSRGLVNYISVSLLCERLGALPGPGHVEGAGKEAAGGEALLHTMDLAFEREQYARLRGDLAGMASEHISWFNSQHYAQVATGLAAAGHADARFWAAMEATSERRLLSFSGHNLAQLMVALATSGHVPSLNWLQRTEIQASKHWKAMSPGALAGAMWAWGRLNYTPSRSFLEVLKQRLRGMMRRQQLGCQQLLQVLYGVARLTRDHPRDVWLHAWCEEFQPHMAQVSPHVLADALFCLASLQFQPRRMWLAAALSQVRRGVSGRGQGGGRSSINGSSSGSRDDVHSSMNASSSSSRPGWVHEAHTGMENIATAAAQTRDAGSKVLSMGEEGGIAGSVGWAENGHVQGNGAEQGKADSARGSSDASSIGKGQSARSSLDEGATSSNDAGPNSEGARSSSDAGSTSKAQSARSSPDKGARSSTDAGSNSEGTRSSPNAGSNSEAQSARSSTYAGSISEGARSSPDSPDRARSSADLVSVDVQAEGGRPGSGNGSDAALRQHTGASTPVGGAAVRFAQHGDDAQLMGRTLRQPAQGYQSLQDMLGETGSKVEEEEGEEEKEEDDDEGSFLEGIEERNDYVSVSLGGADDAGPAEGGLDEEEESFLEGEEGEDNGKSPFLEESEEEGMAEEEDMFLLGEDELGGSGPWPLSSGAQESYESSSPAPLAAADVRAAAVHRSAWRRSQPPVSPSDAAMGDYLEPEDKGPLTQLQEDVGHHQQQQQQQQHVGDEDVEEWHAAAESWGRGAAASAHNPDFQQPLQDVQQPQQQQQQGQLQHGQPEQGQASGQQPTLQQQGNTKSSGQGAAAQSSGGDLQQPGTHQYTLLVPSLAVSCCPLVGREPFMQEQQQQLQRGSGLDSVRLAQLAWSLNAMDFTPQPAWMDAFSSHALSLLPSMDALALADTLYSLSNQGVNLRPAFLAAVAERLHQLVQPASTAAAAAGVGPASSAAELPDPEALVSTLVALARFEACALPLLPACPPQQLSRMSWALAVLGHKPPTPWLHELLVHIRARMKAMSDSDLACVAWSFARLRHRPGSLWLEDFCEEARRRLPHLPTQQVVDIVWALAAFAHPPNPEWMETLEVLFLSRWHTFKPQHTAVLLWAMQQFKHLPQSSFLQAADATLNKAQPSVISDTTI</sequence>
<feature type="compositionally biased region" description="Acidic residues" evidence="1">
    <location>
        <begin position="752"/>
        <end position="773"/>
    </location>
</feature>
<reference evidence="2" key="1">
    <citation type="submission" date="2017-08" db="EMBL/GenBank/DDBJ databases">
        <authorList>
            <person name="Polle J.E."/>
            <person name="Barry K."/>
            <person name="Cushman J."/>
            <person name="Schmutz J."/>
            <person name="Tran D."/>
            <person name="Hathwaick L.T."/>
            <person name="Yim W.C."/>
            <person name="Jenkins J."/>
            <person name="Mckie-Krisberg Z.M."/>
            <person name="Prochnik S."/>
            <person name="Lindquist E."/>
            <person name="Dockter R.B."/>
            <person name="Adam C."/>
            <person name="Molina H."/>
            <person name="Bunkerborg J."/>
            <person name="Jin E."/>
            <person name="Buchheim M."/>
            <person name="Magnuson J."/>
        </authorList>
    </citation>
    <scope>NUCLEOTIDE SEQUENCE</scope>
    <source>
        <strain evidence="2">CCAP 19/18</strain>
    </source>
</reference>
<accession>A0ABQ7G5G4</accession>
<feature type="compositionally biased region" description="Low complexity" evidence="1">
    <location>
        <begin position="778"/>
        <end position="809"/>
    </location>
</feature>
<feature type="compositionally biased region" description="Low complexity" evidence="1">
    <location>
        <begin position="930"/>
        <end position="942"/>
    </location>
</feature>
<feature type="compositionally biased region" description="Low complexity" evidence="1">
    <location>
        <begin position="869"/>
        <end position="914"/>
    </location>
</feature>
<feature type="compositionally biased region" description="Polar residues" evidence="1">
    <location>
        <begin position="71"/>
        <end position="80"/>
    </location>
</feature>
<feature type="compositionally biased region" description="Polar residues" evidence="1">
    <location>
        <begin position="503"/>
        <end position="546"/>
    </location>
</feature>
<comment type="caution">
    <text evidence="2">The sequence shown here is derived from an EMBL/GenBank/DDBJ whole genome shotgun (WGS) entry which is preliminary data.</text>
</comment>
<feature type="compositionally biased region" description="Polar residues" evidence="1">
    <location>
        <begin position="915"/>
        <end position="929"/>
    </location>
</feature>
<dbReference type="InterPro" id="IPR050870">
    <property type="entry name" value="FAST_kinase"/>
</dbReference>
<evidence type="ECO:0000313" key="3">
    <source>
        <dbReference type="Proteomes" id="UP000815325"/>
    </source>
</evidence>
<feature type="compositionally biased region" description="Acidic residues" evidence="1">
    <location>
        <begin position="728"/>
        <end position="743"/>
    </location>
</feature>
<feature type="compositionally biased region" description="Polar residues" evidence="1">
    <location>
        <begin position="553"/>
        <end position="587"/>
    </location>
</feature>
<feature type="compositionally biased region" description="Basic residues" evidence="1">
    <location>
        <begin position="47"/>
        <end position="56"/>
    </location>
</feature>
<feature type="region of interest" description="Disordered" evidence="1">
    <location>
        <begin position="470"/>
        <end position="949"/>
    </location>
</feature>
<organism evidence="2 3">
    <name type="scientific">Dunaliella salina</name>
    <name type="common">Green alga</name>
    <name type="synonym">Protococcus salinus</name>
    <dbReference type="NCBI Taxonomy" id="3046"/>
    <lineage>
        <taxon>Eukaryota</taxon>
        <taxon>Viridiplantae</taxon>
        <taxon>Chlorophyta</taxon>
        <taxon>core chlorophytes</taxon>
        <taxon>Chlorophyceae</taxon>
        <taxon>CS clade</taxon>
        <taxon>Chlamydomonadales</taxon>
        <taxon>Dunaliellaceae</taxon>
        <taxon>Dunaliella</taxon>
    </lineage>
</organism>
<evidence type="ECO:0000313" key="2">
    <source>
        <dbReference type="EMBL" id="KAF5829853.1"/>
    </source>
</evidence>
<dbReference type="PANTHER" id="PTHR21228:SF40">
    <property type="entry name" value="LD45607P"/>
    <property type="match status" value="1"/>
</dbReference>
<feature type="compositionally biased region" description="Low complexity" evidence="1">
    <location>
        <begin position="848"/>
        <end position="857"/>
    </location>
</feature>
<feature type="compositionally biased region" description="Acidic residues" evidence="1">
    <location>
        <begin position="684"/>
        <end position="700"/>
    </location>
</feature>
<evidence type="ECO:0008006" key="4">
    <source>
        <dbReference type="Google" id="ProtNLM"/>
    </source>
</evidence>
<feature type="region of interest" description="Disordered" evidence="1">
    <location>
        <begin position="38"/>
        <end position="80"/>
    </location>
</feature>
<dbReference type="EMBL" id="MU070107">
    <property type="protein sequence ID" value="KAF5829853.1"/>
    <property type="molecule type" value="Genomic_DNA"/>
</dbReference>
<dbReference type="Proteomes" id="UP000815325">
    <property type="component" value="Unassembled WGS sequence"/>
</dbReference>
<gene>
    <name evidence="2" type="ORF">DUNSADRAFT_15418</name>
</gene>
<keyword evidence="3" id="KW-1185">Reference proteome</keyword>
<evidence type="ECO:0000256" key="1">
    <source>
        <dbReference type="SAM" id="MobiDB-lite"/>
    </source>
</evidence>
<feature type="compositionally biased region" description="Low complexity" evidence="1">
    <location>
        <begin position="421"/>
        <end position="430"/>
    </location>
</feature>
<proteinExistence type="predicted"/>